<dbReference type="RefSeq" id="WP_231447685.1">
    <property type="nucleotide sequence ID" value="NZ_JAJOMB010000018.1"/>
</dbReference>
<evidence type="ECO:0008006" key="5">
    <source>
        <dbReference type="Google" id="ProtNLM"/>
    </source>
</evidence>
<comment type="caution">
    <text evidence="3">The sequence shown here is derived from an EMBL/GenBank/DDBJ whole genome shotgun (WGS) entry which is preliminary data.</text>
</comment>
<keyword evidence="1" id="KW-0067">ATP-binding</keyword>
<proteinExistence type="predicted"/>
<keyword evidence="1" id="KW-0547">Nucleotide-binding</keyword>
<dbReference type="InterPro" id="IPR011009">
    <property type="entry name" value="Kinase-like_dom_sf"/>
</dbReference>
<evidence type="ECO:0000313" key="3">
    <source>
        <dbReference type="EMBL" id="MCD5314871.1"/>
    </source>
</evidence>
<keyword evidence="4" id="KW-1185">Reference proteome</keyword>
<reference evidence="3" key="1">
    <citation type="submission" date="2021-11" db="EMBL/GenBank/DDBJ databases">
        <title>Streptomyces corallinus and Kineosporia corallina sp. nov., two new coral-derived marine actinobacteria.</title>
        <authorList>
            <person name="Buangrab K."/>
            <person name="Sutthacheep M."/>
            <person name="Yeemin T."/>
            <person name="Harunari E."/>
            <person name="Igarashi Y."/>
            <person name="Sripreechasak P."/>
            <person name="Kanchanasin P."/>
            <person name="Tanasupawat S."/>
            <person name="Phongsopitanun W."/>
        </authorList>
    </citation>
    <scope>NUCLEOTIDE SEQUENCE</scope>
    <source>
        <strain evidence="3">JCM 31032</strain>
    </source>
</reference>
<dbReference type="PROSITE" id="PS00107">
    <property type="entry name" value="PROTEIN_KINASE_ATP"/>
    <property type="match status" value="1"/>
</dbReference>
<dbReference type="EMBL" id="JAJOMB010000018">
    <property type="protein sequence ID" value="MCD5314871.1"/>
    <property type="molecule type" value="Genomic_DNA"/>
</dbReference>
<dbReference type="GO" id="GO:0005524">
    <property type="term" value="F:ATP binding"/>
    <property type="evidence" value="ECO:0007669"/>
    <property type="project" value="UniProtKB-UniRule"/>
</dbReference>
<feature type="binding site" evidence="1">
    <location>
        <position position="60"/>
    </location>
    <ligand>
        <name>ATP</name>
        <dbReference type="ChEBI" id="CHEBI:30616"/>
    </ligand>
</feature>
<feature type="region of interest" description="Disordered" evidence="2">
    <location>
        <begin position="1"/>
        <end position="20"/>
    </location>
</feature>
<name>A0A9X1NKJ7_9ACTN</name>
<sequence>MITTDAHQDDILPALGPDLPDRPGDLIGDRYLLSQIVGTGGTGTVWSAEDTVLRRPVALKAYHGGSHAEAEAAAVSAIDHPGGVTPVRGRRSGADLHPCRPEAVHHAPRSDQR</sequence>
<feature type="compositionally biased region" description="Basic and acidic residues" evidence="2">
    <location>
        <begin position="1"/>
        <end position="10"/>
    </location>
</feature>
<dbReference type="InterPro" id="IPR017441">
    <property type="entry name" value="Protein_kinase_ATP_BS"/>
</dbReference>
<feature type="region of interest" description="Disordered" evidence="2">
    <location>
        <begin position="79"/>
        <end position="113"/>
    </location>
</feature>
<evidence type="ECO:0000256" key="2">
    <source>
        <dbReference type="SAM" id="MobiDB-lite"/>
    </source>
</evidence>
<dbReference type="Proteomes" id="UP001138997">
    <property type="component" value="Unassembled WGS sequence"/>
</dbReference>
<organism evidence="3 4">
    <name type="scientific">Kineosporia babensis</name>
    <dbReference type="NCBI Taxonomy" id="499548"/>
    <lineage>
        <taxon>Bacteria</taxon>
        <taxon>Bacillati</taxon>
        <taxon>Actinomycetota</taxon>
        <taxon>Actinomycetes</taxon>
        <taxon>Kineosporiales</taxon>
        <taxon>Kineosporiaceae</taxon>
        <taxon>Kineosporia</taxon>
    </lineage>
</organism>
<dbReference type="Gene3D" id="3.30.200.20">
    <property type="entry name" value="Phosphorylase Kinase, domain 1"/>
    <property type="match status" value="1"/>
</dbReference>
<dbReference type="SUPFAM" id="SSF56112">
    <property type="entry name" value="Protein kinase-like (PK-like)"/>
    <property type="match status" value="1"/>
</dbReference>
<evidence type="ECO:0000313" key="4">
    <source>
        <dbReference type="Proteomes" id="UP001138997"/>
    </source>
</evidence>
<gene>
    <name evidence="3" type="ORF">LR394_28610</name>
</gene>
<protein>
    <recommendedName>
        <fullName evidence="5">Protein kinase domain-containing protein</fullName>
    </recommendedName>
</protein>
<feature type="compositionally biased region" description="Basic and acidic residues" evidence="2">
    <location>
        <begin position="92"/>
        <end position="113"/>
    </location>
</feature>
<dbReference type="AlphaFoldDB" id="A0A9X1NKJ7"/>
<evidence type="ECO:0000256" key="1">
    <source>
        <dbReference type="PROSITE-ProRule" id="PRU10141"/>
    </source>
</evidence>
<accession>A0A9X1NKJ7</accession>